<dbReference type="Proteomes" id="UP000193467">
    <property type="component" value="Unassembled WGS sequence"/>
</dbReference>
<name>A0A1Y2EXB1_9BASI</name>
<sequence>MSSLSFQAAGVVGLLTAVGHLQMGRSVLSPAIPETQAAQTALKGWYQGVFMYATFGLNYLRIAAVPILAPLDYAILAGQGAMHLYTLFTMPDLPPRVLSGVLLGLVTAGLVTK</sequence>
<reference evidence="1 2" key="1">
    <citation type="submission" date="2016-07" db="EMBL/GenBank/DDBJ databases">
        <title>Pervasive Adenine N6-methylation of Active Genes in Fungi.</title>
        <authorList>
            <consortium name="DOE Joint Genome Institute"/>
            <person name="Mondo S.J."/>
            <person name="Dannebaum R.O."/>
            <person name="Kuo R.C."/>
            <person name="Labutti K."/>
            <person name="Haridas S."/>
            <person name="Kuo A."/>
            <person name="Salamov A."/>
            <person name="Ahrendt S.R."/>
            <person name="Lipzen A."/>
            <person name="Sullivan W."/>
            <person name="Andreopoulos W.B."/>
            <person name="Clum A."/>
            <person name="Lindquist E."/>
            <person name="Daum C."/>
            <person name="Ramamoorthy G.K."/>
            <person name="Gryganskyi A."/>
            <person name="Culley D."/>
            <person name="Magnuson J.K."/>
            <person name="James T.Y."/>
            <person name="O'Malley M.A."/>
            <person name="Stajich J.E."/>
            <person name="Spatafora J.W."/>
            <person name="Visel A."/>
            <person name="Grigoriev I.V."/>
        </authorList>
    </citation>
    <scope>NUCLEOTIDE SEQUENCE [LARGE SCALE GENOMIC DNA]</scope>
    <source>
        <strain evidence="1 2">62-1032</strain>
    </source>
</reference>
<dbReference type="InParanoid" id="A0A1Y2EXB1"/>
<keyword evidence="2" id="KW-1185">Reference proteome</keyword>
<proteinExistence type="predicted"/>
<evidence type="ECO:0000313" key="1">
    <source>
        <dbReference type="EMBL" id="ORY76208.1"/>
    </source>
</evidence>
<protein>
    <submittedName>
        <fullName evidence="1">Uncharacterized protein</fullName>
    </submittedName>
</protein>
<gene>
    <name evidence="1" type="ORF">BCR35DRAFT_305834</name>
</gene>
<organism evidence="1 2">
    <name type="scientific">Leucosporidium creatinivorum</name>
    <dbReference type="NCBI Taxonomy" id="106004"/>
    <lineage>
        <taxon>Eukaryota</taxon>
        <taxon>Fungi</taxon>
        <taxon>Dikarya</taxon>
        <taxon>Basidiomycota</taxon>
        <taxon>Pucciniomycotina</taxon>
        <taxon>Microbotryomycetes</taxon>
        <taxon>Leucosporidiales</taxon>
        <taxon>Leucosporidium</taxon>
    </lineage>
</organism>
<dbReference type="OrthoDB" id="2535606at2759"/>
<dbReference type="AlphaFoldDB" id="A0A1Y2EXB1"/>
<comment type="caution">
    <text evidence="1">The sequence shown here is derived from an EMBL/GenBank/DDBJ whole genome shotgun (WGS) entry which is preliminary data.</text>
</comment>
<dbReference type="EMBL" id="MCGR01000035">
    <property type="protein sequence ID" value="ORY76208.1"/>
    <property type="molecule type" value="Genomic_DNA"/>
</dbReference>
<accession>A0A1Y2EXB1</accession>
<evidence type="ECO:0000313" key="2">
    <source>
        <dbReference type="Proteomes" id="UP000193467"/>
    </source>
</evidence>